<keyword evidence="2" id="KW-1185">Reference proteome</keyword>
<comment type="caution">
    <text evidence="1">The sequence shown here is derived from an EMBL/GenBank/DDBJ whole genome shotgun (WGS) entry which is preliminary data.</text>
</comment>
<accession>A0AAW5E7T5</accession>
<dbReference type="EMBL" id="JAKTTI010000013">
    <property type="protein sequence ID" value="MCH1625675.1"/>
    <property type="molecule type" value="Genomic_DNA"/>
</dbReference>
<dbReference type="SUPFAM" id="SSF55729">
    <property type="entry name" value="Acyl-CoA N-acyltransferases (Nat)"/>
    <property type="match status" value="1"/>
</dbReference>
<name>A0AAW5E7T5_9BACI</name>
<evidence type="ECO:0000313" key="2">
    <source>
        <dbReference type="Proteomes" id="UP001431131"/>
    </source>
</evidence>
<evidence type="ECO:0000313" key="1">
    <source>
        <dbReference type="EMBL" id="MCH1625675.1"/>
    </source>
</evidence>
<dbReference type="Proteomes" id="UP001431131">
    <property type="component" value="Unassembled WGS sequence"/>
</dbReference>
<evidence type="ECO:0008006" key="3">
    <source>
        <dbReference type="Google" id="ProtNLM"/>
    </source>
</evidence>
<reference evidence="1" key="1">
    <citation type="submission" date="2022-02" db="EMBL/GenBank/DDBJ databases">
        <title>Fredinandcohnia quinoae sp. nov. isolated from Chenopodium quinoa seeds.</title>
        <authorList>
            <person name="Saati-Santamaria Z."/>
            <person name="Flores-Felix J.D."/>
            <person name="Igual J.M."/>
            <person name="Velazquez E."/>
            <person name="Garcia-Fraile P."/>
            <person name="Martinez-Molina E."/>
        </authorList>
    </citation>
    <scope>NUCLEOTIDE SEQUENCE</scope>
    <source>
        <strain evidence="1">SECRCQ15</strain>
    </source>
</reference>
<sequence length="172" mass="19965">MNFDNIEFLPLDQTYQLVQGFSCGDNWIDGYLKQPNNALFDHNLGISSTTTLMYEGEVIAFFTANCSHLEIPMEEAREIGLQDDLFIPAIEVKFLGVRTDLKQIGIGTYLLQFIIGKVLEITPIFTCRYIFLWSVEDKVKYYQNRYFQTTGKEENGLHLMKFLVPTYFTIEE</sequence>
<organism evidence="1 2">
    <name type="scientific">Fredinandcohnia quinoae</name>
    <dbReference type="NCBI Taxonomy" id="2918902"/>
    <lineage>
        <taxon>Bacteria</taxon>
        <taxon>Bacillati</taxon>
        <taxon>Bacillota</taxon>
        <taxon>Bacilli</taxon>
        <taxon>Bacillales</taxon>
        <taxon>Bacillaceae</taxon>
        <taxon>Fredinandcohnia</taxon>
    </lineage>
</organism>
<protein>
    <recommendedName>
        <fullName evidence="3">N-acetyltransferase domain-containing protein</fullName>
    </recommendedName>
</protein>
<gene>
    <name evidence="1" type="ORF">MJG50_10065</name>
</gene>
<dbReference type="InterPro" id="IPR016181">
    <property type="entry name" value="Acyl_CoA_acyltransferase"/>
</dbReference>
<proteinExistence type="predicted"/>
<dbReference type="Gene3D" id="3.40.630.30">
    <property type="match status" value="1"/>
</dbReference>
<dbReference type="AlphaFoldDB" id="A0AAW5E7T5"/>
<dbReference type="RefSeq" id="WP_240255364.1">
    <property type="nucleotide sequence ID" value="NZ_JAKTTI010000013.1"/>
</dbReference>